<gene>
    <name evidence="1" type="ORF">TSUD_145070</name>
</gene>
<reference evidence="2" key="1">
    <citation type="journal article" date="2017" name="Front. Plant Sci.">
        <title>Climate Clever Clovers: New Paradigm to Reduce the Environmental Footprint of Ruminants by Breeding Low Methanogenic Forages Utilizing Haplotype Variation.</title>
        <authorList>
            <person name="Kaur P."/>
            <person name="Appels R."/>
            <person name="Bayer P.E."/>
            <person name="Keeble-Gagnere G."/>
            <person name="Wang J."/>
            <person name="Hirakawa H."/>
            <person name="Shirasawa K."/>
            <person name="Vercoe P."/>
            <person name="Stefanova K."/>
            <person name="Durmic Z."/>
            <person name="Nichols P."/>
            <person name="Revell C."/>
            <person name="Isobe S.N."/>
            <person name="Edwards D."/>
            <person name="Erskine W."/>
        </authorList>
    </citation>
    <scope>NUCLEOTIDE SEQUENCE [LARGE SCALE GENOMIC DNA]</scope>
    <source>
        <strain evidence="2">cv. Daliak</strain>
    </source>
</reference>
<evidence type="ECO:0000313" key="2">
    <source>
        <dbReference type="Proteomes" id="UP000242715"/>
    </source>
</evidence>
<dbReference type="Proteomes" id="UP000242715">
    <property type="component" value="Unassembled WGS sequence"/>
</dbReference>
<organism evidence="1 2">
    <name type="scientific">Trifolium subterraneum</name>
    <name type="common">Subterranean clover</name>
    <dbReference type="NCBI Taxonomy" id="3900"/>
    <lineage>
        <taxon>Eukaryota</taxon>
        <taxon>Viridiplantae</taxon>
        <taxon>Streptophyta</taxon>
        <taxon>Embryophyta</taxon>
        <taxon>Tracheophyta</taxon>
        <taxon>Spermatophyta</taxon>
        <taxon>Magnoliopsida</taxon>
        <taxon>eudicotyledons</taxon>
        <taxon>Gunneridae</taxon>
        <taxon>Pentapetalae</taxon>
        <taxon>rosids</taxon>
        <taxon>fabids</taxon>
        <taxon>Fabales</taxon>
        <taxon>Fabaceae</taxon>
        <taxon>Papilionoideae</taxon>
        <taxon>50 kb inversion clade</taxon>
        <taxon>NPAAA clade</taxon>
        <taxon>Hologalegina</taxon>
        <taxon>IRL clade</taxon>
        <taxon>Trifolieae</taxon>
        <taxon>Trifolium</taxon>
    </lineage>
</organism>
<evidence type="ECO:0000313" key="1">
    <source>
        <dbReference type="EMBL" id="GAU39739.1"/>
    </source>
</evidence>
<proteinExistence type="predicted"/>
<accession>A0A2Z6P7J0</accession>
<name>A0A2Z6P7J0_TRISU</name>
<protein>
    <submittedName>
        <fullName evidence="1">Uncharacterized protein</fullName>
    </submittedName>
</protein>
<dbReference type="AlphaFoldDB" id="A0A2Z6P7J0"/>
<keyword evidence="2" id="KW-1185">Reference proteome</keyword>
<dbReference type="EMBL" id="DF973775">
    <property type="protein sequence ID" value="GAU39739.1"/>
    <property type="molecule type" value="Genomic_DNA"/>
</dbReference>
<sequence length="75" mass="8602">MHYTVGVVKIAVHGHFPTSFTLCGGSFLIHRDDISCQHVNSSEDTLLPHNMRKSTSLILCNFSLEKWKSHTWYKL</sequence>